<keyword evidence="7" id="KW-0342">GTP-binding</keyword>
<proteinExistence type="predicted"/>
<dbReference type="PROSITE" id="PS51721">
    <property type="entry name" value="G_CP"/>
    <property type="match status" value="1"/>
</dbReference>
<dbReference type="Gene3D" id="3.40.50.300">
    <property type="entry name" value="P-loop containing nucleotide triphosphate hydrolases"/>
    <property type="match status" value="1"/>
</dbReference>
<dbReference type="Pfam" id="PF01926">
    <property type="entry name" value="MMR_HSR1"/>
    <property type="match status" value="1"/>
</dbReference>
<evidence type="ECO:0000313" key="16">
    <source>
        <dbReference type="EMBL" id="WOO85196.1"/>
    </source>
</evidence>
<feature type="compositionally biased region" description="Basic residues" evidence="14">
    <location>
        <begin position="1"/>
        <end position="10"/>
    </location>
</feature>
<evidence type="ECO:0000256" key="13">
    <source>
        <dbReference type="ARBA" id="ARBA00083849"/>
    </source>
</evidence>
<dbReference type="FunFam" id="3.40.640.10:FF:000094">
    <property type="entry name" value="Probable cystathionine gamma-synthase"/>
    <property type="match status" value="1"/>
</dbReference>
<dbReference type="InterPro" id="IPR015422">
    <property type="entry name" value="PyrdxlP-dep_Trfase_small"/>
</dbReference>
<evidence type="ECO:0000256" key="9">
    <source>
        <dbReference type="ARBA" id="ARBA00051441"/>
    </source>
</evidence>
<evidence type="ECO:0000256" key="7">
    <source>
        <dbReference type="ARBA" id="ARBA00023134"/>
    </source>
</evidence>
<evidence type="ECO:0000256" key="4">
    <source>
        <dbReference type="ARBA" id="ARBA00022741"/>
    </source>
</evidence>
<dbReference type="InterPro" id="IPR027417">
    <property type="entry name" value="P-loop_NTPase"/>
</dbReference>
<dbReference type="Gene3D" id="3.40.640.10">
    <property type="entry name" value="Type I PLP-dependent aspartate aminotransferase-like (Major domain)"/>
    <property type="match status" value="1"/>
</dbReference>
<keyword evidence="6" id="KW-0175">Coiled coil</keyword>
<dbReference type="InterPro" id="IPR051750">
    <property type="entry name" value="Trans-sulfuration_enzymes"/>
</dbReference>
<dbReference type="InterPro" id="IPR015421">
    <property type="entry name" value="PyrdxlP-dep_Trfase_major"/>
</dbReference>
<comment type="function">
    <text evidence="10">Catalyzes the formation of L-cystathionine from O-succinyl-L-homoserine (OSHS) and L-cysteine, via a gamma-replacement reaction. In the absence of thiol, catalyzes gamma-elimination to form 2-oxobutanoate, succinate and ammonia.</text>
</comment>
<dbReference type="RefSeq" id="XP_062631222.1">
    <property type="nucleotide sequence ID" value="XM_062775238.1"/>
</dbReference>
<dbReference type="InterPro" id="IPR000277">
    <property type="entry name" value="Cys/Met-Metab_PyrdxlP-dep_enz"/>
</dbReference>
<keyword evidence="3" id="KW-0808">Transferase</keyword>
<keyword evidence="4" id="KW-0547">Nucleotide-binding</keyword>
<dbReference type="EC" id="2.5.1.48" evidence="12"/>
<dbReference type="GO" id="GO:0019346">
    <property type="term" value="P:transsulfuration"/>
    <property type="evidence" value="ECO:0007669"/>
    <property type="project" value="InterPro"/>
</dbReference>
<dbReference type="EMBL" id="CP086719">
    <property type="protein sequence ID" value="WOO85196.1"/>
    <property type="molecule type" value="Genomic_DNA"/>
</dbReference>
<keyword evidence="5" id="KW-0663">Pyridoxal phosphate</keyword>
<feature type="compositionally biased region" description="Low complexity" evidence="14">
    <location>
        <begin position="860"/>
        <end position="871"/>
    </location>
</feature>
<feature type="region of interest" description="Disordered" evidence="14">
    <location>
        <begin position="847"/>
        <end position="915"/>
    </location>
</feature>
<evidence type="ECO:0000256" key="14">
    <source>
        <dbReference type="SAM" id="MobiDB-lite"/>
    </source>
</evidence>
<dbReference type="InterPro" id="IPR030378">
    <property type="entry name" value="G_CP_dom"/>
</dbReference>
<evidence type="ECO:0000256" key="1">
    <source>
        <dbReference type="ARBA" id="ARBA00001933"/>
    </source>
</evidence>
<feature type="region of interest" description="Disordered" evidence="14">
    <location>
        <begin position="501"/>
        <end position="530"/>
    </location>
</feature>
<dbReference type="PROSITE" id="PS00868">
    <property type="entry name" value="CYS_MET_METAB_PP"/>
    <property type="match status" value="1"/>
</dbReference>
<dbReference type="GO" id="GO:0005730">
    <property type="term" value="C:nucleolus"/>
    <property type="evidence" value="ECO:0007669"/>
    <property type="project" value="UniProtKB-SubCell"/>
</dbReference>
<dbReference type="SUPFAM" id="SSF52540">
    <property type="entry name" value="P-loop containing nucleoside triphosphate hydrolases"/>
    <property type="match status" value="1"/>
</dbReference>
<organism evidence="16 17">
    <name type="scientific">Vanrija pseudolonga</name>
    <dbReference type="NCBI Taxonomy" id="143232"/>
    <lineage>
        <taxon>Eukaryota</taxon>
        <taxon>Fungi</taxon>
        <taxon>Dikarya</taxon>
        <taxon>Basidiomycota</taxon>
        <taxon>Agaricomycotina</taxon>
        <taxon>Tremellomycetes</taxon>
        <taxon>Trichosporonales</taxon>
        <taxon>Trichosporonaceae</taxon>
        <taxon>Vanrija</taxon>
    </lineage>
</organism>
<comment type="cofactor">
    <cofactor evidence="1">
        <name>pyridoxal 5'-phosphate</name>
        <dbReference type="ChEBI" id="CHEBI:597326"/>
    </cofactor>
</comment>
<dbReference type="GO" id="GO:0050793">
    <property type="term" value="P:regulation of developmental process"/>
    <property type="evidence" value="ECO:0007669"/>
    <property type="project" value="UniProtKB-ARBA"/>
</dbReference>
<dbReference type="FunFam" id="3.90.1150.10:FF:000063">
    <property type="entry name" value="Probable cystathionine gamma-synthase"/>
    <property type="match status" value="1"/>
</dbReference>
<keyword evidence="17" id="KW-1185">Reference proteome</keyword>
<comment type="pathway">
    <text evidence="11">Amino-acid biosynthesis; L-methionine biosynthesis via de novo pathway; L-cystathionine from O-succinyl-L-homoserine: step 1/1.</text>
</comment>
<gene>
    <name evidence="16" type="primary">SPBC15D4.09c</name>
    <name evidence="16" type="ORF">LOC62_06G008695</name>
</gene>
<dbReference type="SUPFAM" id="SSF53383">
    <property type="entry name" value="PLP-dependent transferases"/>
    <property type="match status" value="1"/>
</dbReference>
<comment type="subcellular location">
    <subcellularLocation>
        <location evidence="2">Nucleus</location>
        <location evidence="2">Nucleolus</location>
    </subcellularLocation>
</comment>
<name>A0AAF1BKX7_9TREE</name>
<protein>
    <recommendedName>
        <fullName evidence="12">cystathionine gamma-synthase</fullName>
        <ecNumber evidence="12">2.5.1.48</ecNumber>
    </recommendedName>
    <alternativeName>
        <fullName evidence="13">O-succinylhomoserine (thiol)-lyase</fullName>
    </alternativeName>
</protein>
<feature type="region of interest" description="Disordered" evidence="14">
    <location>
        <begin position="1"/>
        <end position="49"/>
    </location>
</feature>
<dbReference type="InterPro" id="IPR006073">
    <property type="entry name" value="GTP-bd"/>
</dbReference>
<dbReference type="InterPro" id="IPR023179">
    <property type="entry name" value="GTP-bd_ortho_bundle_sf"/>
</dbReference>
<feature type="compositionally biased region" description="Acidic residues" evidence="14">
    <location>
        <begin position="502"/>
        <end position="517"/>
    </location>
</feature>
<keyword evidence="8" id="KW-0539">Nucleus</keyword>
<comment type="catalytic activity">
    <reaction evidence="9">
        <text>O-succinyl-L-homoserine + L-cysteine = L,L-cystathionine + succinate + H(+)</text>
        <dbReference type="Rhea" id="RHEA:20397"/>
        <dbReference type="ChEBI" id="CHEBI:15378"/>
        <dbReference type="ChEBI" id="CHEBI:30031"/>
        <dbReference type="ChEBI" id="CHEBI:35235"/>
        <dbReference type="ChEBI" id="CHEBI:57661"/>
        <dbReference type="ChEBI" id="CHEBI:58161"/>
        <dbReference type="EC" id="2.5.1.48"/>
    </reaction>
</comment>
<dbReference type="FunFam" id="3.40.50.300:FF:000571">
    <property type="entry name" value="Guanine nucleotide-binding protein-like NSN1"/>
    <property type="match status" value="1"/>
</dbReference>
<evidence type="ECO:0000256" key="2">
    <source>
        <dbReference type="ARBA" id="ARBA00004604"/>
    </source>
</evidence>
<evidence type="ECO:0000256" key="6">
    <source>
        <dbReference type="ARBA" id="ARBA00023054"/>
    </source>
</evidence>
<dbReference type="GO" id="GO:0005525">
    <property type="term" value="F:GTP binding"/>
    <property type="evidence" value="ECO:0007669"/>
    <property type="project" value="UniProtKB-KW"/>
</dbReference>
<dbReference type="GeneID" id="87811859"/>
<evidence type="ECO:0000259" key="15">
    <source>
        <dbReference type="PROSITE" id="PS51721"/>
    </source>
</evidence>
<dbReference type="InterPro" id="IPR054542">
    <property type="entry name" value="Cys_met_metab_PP"/>
</dbReference>
<sequence>MPKANKKAGGKGKVYNLPTAQRSSKSGGVPKLQALKDKRQQTSPYTKAKPVAPTIGAKSMTALASTSTHQGNTYDATVHVAEDGTPIDASLTVRDSSAKAFMRELRKVIERADVIIQVLDARDPDGTRSKWVEEEVRKRDQQGKKLLAVVNKIDLVPRENLESWLKHLRHSFPTMPFKSSTQNQRVNLAQNNTQLSVEAVIPGQKATKLVELPQTSSSLGAPALLNLLKQYALSTPHSALTVGVVGYPNVGKSSLINSLKRSKACGVAAMPGKTRVVQEVVLDKGVKILDCPGVVLEDIGREFEGEFGRRKQAEIMLRNAIKAELVEDPTAPIEVILDRADPALLQKLYSIPEYTDVRDFLIKIALTRGRLGKGGIPDLEASAVQVLRDWNSGKIPYYTRPPAIHPSNAKEVVVEGEEDIAMDGERVGDAKILTTLSEAFSLDGLFDNLGDEAEWQGGDEDGEEDITEQAVPVVSRPAPMAAPVPAAASSSRFDRAFAANIDSDDDMGSEPEDDEPDSPVLRPMPAPRFPAPQQQAIGAAYMPAPAQRVADPARLFTAAELASGPALDRARQKAAAKKAKKRQAIAERTEAELLGGFIGMDVDNGAIYNDEGPAPTIKTAKQKRDDKKAAAKLRAQAAQAARAAPAAEMELDRGTETRKEADFASFLASMGDTMLAALSPFALLTPSQIPVGRGLPALTSHAISVSLPLWADNIAYEEGELVGKMETGYPRFFIHLSIQKLAANCLAKFGQPGEDAMLFPTPRIAAEARDFLAAQNPPIASRIVERVICPGANSLKSARTGGIDCIELQILFFPKESFPFAKAFWQHTGDGVSSRLADRGLAFLGELPAGPGAPNPPPAAAAGSSSNGSAGTIHAPPPQRGGYSRNRHYARKCVPGAAPAPTEPARTDSPAEDDGADVSTYVEERYGRNLPLFNAPLAKTALKRRIAGGVLPQDKEFGVSSEAEVKRGVTDDDVYLYPGGMSAIWHAHHLARLARQRSGIKEGKSVCFGFPYTDTLKILNKWGPGCTFYGNGDAADLDAFEAALDAQDKSEPILAVFSEFPSNPLLRCADLKRLRQLADKHGFLIVIDETIGNFINVDVVPYADIIVSSLTKIFSGDSNVMGGSLILNPAQKSYEALKAVQKEVYEDAYYAEDAVYMERNSRDYRSRIKRVNDNAFDVTEYLHSRSLTDTSTPADGKVIKRIYYPRYETPELYAACQNTPPLGKGGFGGLFSVTFTSLAASKAFYDILKCAKGPSLGTSFTLASPYTILAHYGELDWAAEFGVESGLVRISVGQEDSATLKEWFEESVAAAEAAGRAEAAKVAANGQAA</sequence>
<dbReference type="GO" id="GO:0003962">
    <property type="term" value="F:cystathionine gamma-synthase activity"/>
    <property type="evidence" value="ECO:0007669"/>
    <property type="project" value="UniProtKB-EC"/>
</dbReference>
<evidence type="ECO:0000256" key="8">
    <source>
        <dbReference type="ARBA" id="ARBA00023242"/>
    </source>
</evidence>
<dbReference type="CDD" id="cd04178">
    <property type="entry name" value="Nucleostemin_like"/>
    <property type="match status" value="1"/>
</dbReference>
<accession>A0AAF1BKX7</accession>
<evidence type="ECO:0000256" key="10">
    <source>
        <dbReference type="ARBA" id="ARBA00058439"/>
    </source>
</evidence>
<dbReference type="Proteomes" id="UP000827549">
    <property type="component" value="Chromosome 6"/>
</dbReference>
<dbReference type="Gene3D" id="1.10.1580.10">
    <property type="match status" value="1"/>
</dbReference>
<evidence type="ECO:0000256" key="12">
    <source>
        <dbReference type="ARBA" id="ARBA00066530"/>
    </source>
</evidence>
<evidence type="ECO:0000256" key="3">
    <source>
        <dbReference type="ARBA" id="ARBA00022679"/>
    </source>
</evidence>
<dbReference type="Pfam" id="PF01053">
    <property type="entry name" value="Cys_Met_Meta_PP"/>
    <property type="match status" value="1"/>
</dbReference>
<evidence type="ECO:0000256" key="11">
    <source>
        <dbReference type="ARBA" id="ARBA00060510"/>
    </source>
</evidence>
<feature type="domain" description="CP-type G" evidence="15">
    <location>
        <begin position="102"/>
        <end position="297"/>
    </location>
</feature>
<dbReference type="InterPro" id="IPR015424">
    <property type="entry name" value="PyrdxlP-dep_Trfase"/>
</dbReference>
<reference evidence="16" key="1">
    <citation type="submission" date="2023-10" db="EMBL/GenBank/DDBJ databases">
        <authorList>
            <person name="Noh H."/>
        </authorList>
    </citation>
    <scope>NUCLEOTIDE SEQUENCE</scope>
    <source>
        <strain evidence="16">DUCC4014</strain>
    </source>
</reference>
<dbReference type="PANTHER" id="PTHR42699:SF1">
    <property type="entry name" value="CYSTATHIONINE GAMMA-SYNTHASE-RELATED"/>
    <property type="match status" value="1"/>
</dbReference>
<dbReference type="Gene3D" id="3.90.1150.10">
    <property type="entry name" value="Aspartate Aminotransferase, domain 1"/>
    <property type="match status" value="1"/>
</dbReference>
<dbReference type="GO" id="GO:0051239">
    <property type="term" value="P:regulation of multicellular organismal process"/>
    <property type="evidence" value="ECO:0007669"/>
    <property type="project" value="UniProtKB-ARBA"/>
</dbReference>
<evidence type="ECO:0000313" key="17">
    <source>
        <dbReference type="Proteomes" id="UP000827549"/>
    </source>
</evidence>
<dbReference type="FunFam" id="1.10.1580.10:FF:000002">
    <property type="entry name" value="Guanine nucleotide-binding protein-like 3 (nucleolar)-like"/>
    <property type="match status" value="1"/>
</dbReference>
<dbReference type="PANTHER" id="PTHR42699">
    <property type="match status" value="1"/>
</dbReference>
<evidence type="ECO:0000256" key="5">
    <source>
        <dbReference type="ARBA" id="ARBA00022898"/>
    </source>
</evidence>
<dbReference type="GO" id="GO:0030170">
    <property type="term" value="F:pyridoxal phosphate binding"/>
    <property type="evidence" value="ECO:0007669"/>
    <property type="project" value="InterPro"/>
</dbReference>